<dbReference type="InterPro" id="IPR011624">
    <property type="entry name" value="Metal-dep_PHydrolase_7TM_extra"/>
</dbReference>
<feature type="transmembrane region" description="Helical" evidence="1">
    <location>
        <begin position="369"/>
        <end position="385"/>
    </location>
</feature>
<keyword evidence="1" id="KW-1133">Transmembrane helix</keyword>
<name>A0A1G6HGI9_9BACT</name>
<dbReference type="Proteomes" id="UP000199452">
    <property type="component" value="Unassembled WGS sequence"/>
</dbReference>
<dbReference type="CDD" id="cd00077">
    <property type="entry name" value="HDc"/>
    <property type="match status" value="1"/>
</dbReference>
<dbReference type="STRING" id="1640674.SAMN05216323_101066"/>
<keyword evidence="1" id="KW-0472">Membrane</keyword>
<accession>A0A1G6HGI9</accession>
<dbReference type="Pfam" id="PF07698">
    <property type="entry name" value="7TM-7TMR_HD"/>
    <property type="match status" value="1"/>
</dbReference>
<evidence type="ECO:0000313" key="4">
    <source>
        <dbReference type="Proteomes" id="UP000199452"/>
    </source>
</evidence>
<keyword evidence="1" id="KW-0812">Transmembrane</keyword>
<feature type="transmembrane region" description="Helical" evidence="1">
    <location>
        <begin position="347"/>
        <end position="364"/>
    </location>
</feature>
<dbReference type="PANTHER" id="PTHR36442">
    <property type="entry name" value="CYCLIC-DI-AMP PHOSPHODIESTERASE PGPH"/>
    <property type="match status" value="1"/>
</dbReference>
<dbReference type="OrthoDB" id="9806952at2"/>
<dbReference type="InterPro" id="IPR006675">
    <property type="entry name" value="HDIG_dom"/>
</dbReference>
<feature type="transmembrane region" description="Helical" evidence="1">
    <location>
        <begin position="12"/>
        <end position="30"/>
    </location>
</feature>
<dbReference type="InterPro" id="IPR006674">
    <property type="entry name" value="HD_domain"/>
</dbReference>
<dbReference type="Gene3D" id="1.10.3210.10">
    <property type="entry name" value="Hypothetical protein af1432"/>
    <property type="match status" value="1"/>
</dbReference>
<evidence type="ECO:0000313" key="3">
    <source>
        <dbReference type="EMBL" id="SDB93352.1"/>
    </source>
</evidence>
<organism evidence="3 4">
    <name type="scientific">Williamwhitmania taraxaci</name>
    <dbReference type="NCBI Taxonomy" id="1640674"/>
    <lineage>
        <taxon>Bacteria</taxon>
        <taxon>Pseudomonadati</taxon>
        <taxon>Bacteroidota</taxon>
        <taxon>Bacteroidia</taxon>
        <taxon>Bacteroidales</taxon>
        <taxon>Williamwhitmaniaceae</taxon>
        <taxon>Williamwhitmania</taxon>
    </lineage>
</organism>
<feature type="transmembrane region" description="Helical" evidence="1">
    <location>
        <begin position="449"/>
        <end position="469"/>
    </location>
</feature>
<feature type="transmembrane region" description="Helical" evidence="1">
    <location>
        <begin position="324"/>
        <end position="341"/>
    </location>
</feature>
<gene>
    <name evidence="3" type="ORF">SAMN05216323_101066</name>
</gene>
<dbReference type="EMBL" id="FMYP01000010">
    <property type="protein sequence ID" value="SDB93352.1"/>
    <property type="molecule type" value="Genomic_DNA"/>
</dbReference>
<dbReference type="RefSeq" id="WP_092436226.1">
    <property type="nucleotide sequence ID" value="NZ_FMYP01000010.1"/>
</dbReference>
<dbReference type="InterPro" id="IPR052722">
    <property type="entry name" value="PgpH_phosphodiesterase"/>
</dbReference>
<feature type="transmembrane region" description="Helical" evidence="1">
    <location>
        <begin position="415"/>
        <end position="437"/>
    </location>
</feature>
<dbReference type="AlphaFoldDB" id="A0A1G6HGI9"/>
<keyword evidence="4" id="KW-1185">Reference proteome</keyword>
<feature type="transmembrane region" description="Helical" evidence="1">
    <location>
        <begin position="289"/>
        <end position="312"/>
    </location>
</feature>
<dbReference type="NCBIfam" id="TIGR00277">
    <property type="entry name" value="HDIG"/>
    <property type="match status" value="1"/>
</dbReference>
<dbReference type="InterPro" id="IPR011621">
    <property type="entry name" value="Metal-dep_PHydrolase_7TM_intra"/>
</dbReference>
<dbReference type="PANTHER" id="PTHR36442:SF1">
    <property type="entry name" value="CYCLIC-DI-AMP PHOSPHODIESTERASE PGPH"/>
    <property type="match status" value="1"/>
</dbReference>
<dbReference type="Pfam" id="PF07697">
    <property type="entry name" value="7TMR-HDED"/>
    <property type="match status" value="1"/>
</dbReference>
<dbReference type="SMART" id="SM00471">
    <property type="entry name" value="HDc"/>
    <property type="match status" value="1"/>
</dbReference>
<feature type="domain" description="HD/PDEase" evidence="2">
    <location>
        <begin position="498"/>
        <end position="654"/>
    </location>
</feature>
<dbReference type="Pfam" id="PF01966">
    <property type="entry name" value="HD"/>
    <property type="match status" value="1"/>
</dbReference>
<dbReference type="SUPFAM" id="SSF109604">
    <property type="entry name" value="HD-domain/PDEase-like"/>
    <property type="match status" value="1"/>
</dbReference>
<feature type="transmembrane region" description="Helical" evidence="1">
    <location>
        <begin position="391"/>
        <end position="408"/>
    </location>
</feature>
<proteinExistence type="predicted"/>
<evidence type="ECO:0000259" key="2">
    <source>
        <dbReference type="SMART" id="SM00471"/>
    </source>
</evidence>
<sequence length="707" mass="80714">MIKLNKNTLRPILRVLLFAAATVFIILILPREGRFGFEFQKGRPWMHETLIAPFDFSIYKNETELIEEKASLFKAYRPFFEYDSSVAPEVMRKLEDKFAGFFSKMRQQTGSAFKGQELSNSATNSSDKEKLLLSYVHEEIEWCYNRGVVSNLELNQYLGERQRSVPLIVLHRGIADETLSMELYSADNVVERIVNSLSKNFFYNRADAVSFVAEVGLTKEVRPNVIYSEKISNKMREEILSSVSLTKGMIQSGTRIISKGDPIRAYDFSVLESLKKEYEARLGFSGKRYLLVMGHAFLTGLCVFILYLFLFYYRKEILESLRKCLFILLLVVAMIGISSFVLKSDGISLYIVPFVVVPIFIRTFYDSRLALFIHLIIVMLIGFQAPNSFEFVFLNFIAGVVAILSLTNSYRRGKLFVASGLVFVVYASIYFALTVLKQGGFTGIAWFDYVWFAGNAFLILVSYQLVYLFEKIFGFLSDTTLIELSDHNQALLRRLAEEAPGTFQHSLQVSTLAEAAVFQIGGNPLLAKLGGLYHDIGKLNNPMYFIENQVSEFNPHHNLEFEESASLIIRHVADGVTIGRKYKLPDPIIDFIRTHHGTSKVQYFYRLYRNKYPDGKLASAFNYPGPRPTTKETVVLMMADAVEASSRSLSVVSPETIDELVESIVNFQQMEDQFNEANITFKDITTIKTVFKKKLLNMYHVRVVYPQ</sequence>
<protein>
    <recommendedName>
        <fullName evidence="2">HD/PDEase domain-containing protein</fullName>
    </recommendedName>
</protein>
<evidence type="ECO:0000256" key="1">
    <source>
        <dbReference type="SAM" id="Phobius"/>
    </source>
</evidence>
<dbReference type="InterPro" id="IPR003607">
    <property type="entry name" value="HD/PDEase_dom"/>
</dbReference>
<reference evidence="3 4" key="1">
    <citation type="submission" date="2016-09" db="EMBL/GenBank/DDBJ databases">
        <authorList>
            <person name="Capua I."/>
            <person name="De Benedictis P."/>
            <person name="Joannis T."/>
            <person name="Lombin L.H."/>
            <person name="Cattoli G."/>
        </authorList>
    </citation>
    <scope>NUCLEOTIDE SEQUENCE [LARGE SCALE GENOMIC DNA]</scope>
    <source>
        <strain evidence="3 4">A7P-90m</strain>
    </source>
</reference>